<feature type="coiled-coil region" evidence="1">
    <location>
        <begin position="1307"/>
        <end position="1334"/>
    </location>
</feature>
<feature type="domain" description="C2 NT-type" evidence="3">
    <location>
        <begin position="6"/>
        <end position="141"/>
    </location>
</feature>
<feature type="region of interest" description="Disordered" evidence="2">
    <location>
        <begin position="211"/>
        <end position="231"/>
    </location>
</feature>
<gene>
    <name evidence="4" type="ORF">ANE_LOCUS2570</name>
</gene>
<feature type="coiled-coil region" evidence="1">
    <location>
        <begin position="1472"/>
        <end position="1506"/>
    </location>
</feature>
<evidence type="ECO:0000313" key="4">
    <source>
        <dbReference type="EMBL" id="VVA92125.1"/>
    </source>
</evidence>
<accession>A0A565AU74</accession>
<feature type="coiled-coil region" evidence="1">
    <location>
        <begin position="1126"/>
        <end position="1177"/>
    </location>
</feature>
<dbReference type="OrthoDB" id="2018427at2759"/>
<dbReference type="EMBL" id="CABITT030000001">
    <property type="protein sequence ID" value="VVA92125.1"/>
    <property type="molecule type" value="Genomic_DNA"/>
</dbReference>
<feature type="coiled-coil region" evidence="1">
    <location>
        <begin position="1546"/>
        <end position="1638"/>
    </location>
</feature>
<feature type="region of interest" description="Disordered" evidence="2">
    <location>
        <begin position="665"/>
        <end position="685"/>
    </location>
</feature>
<feature type="coiled-coil region" evidence="1">
    <location>
        <begin position="521"/>
        <end position="566"/>
    </location>
</feature>
<feature type="region of interest" description="Disordered" evidence="2">
    <location>
        <begin position="153"/>
        <end position="189"/>
    </location>
</feature>
<protein>
    <recommendedName>
        <fullName evidence="3">C2 NT-type domain-containing protein</fullName>
    </recommendedName>
</protein>
<name>A0A565AU74_9BRAS</name>
<dbReference type="PANTHER" id="PTHR34452">
    <property type="entry name" value="MYOSIN HEAVY CHAIN-RELATED PROTEIN"/>
    <property type="match status" value="1"/>
</dbReference>
<evidence type="ECO:0000259" key="3">
    <source>
        <dbReference type="PROSITE" id="PS51840"/>
    </source>
</evidence>
<dbReference type="PANTHER" id="PTHR34452:SF1">
    <property type="entry name" value="SPORULATION-SPECIFIC PROTEIN"/>
    <property type="match status" value="1"/>
</dbReference>
<feature type="compositionally biased region" description="Polar residues" evidence="2">
    <location>
        <begin position="163"/>
        <end position="182"/>
    </location>
</feature>
<dbReference type="PROSITE" id="PS51840">
    <property type="entry name" value="C2_NT"/>
    <property type="match status" value="1"/>
</dbReference>
<dbReference type="Pfam" id="PF10358">
    <property type="entry name" value="NT-C2"/>
    <property type="match status" value="1"/>
</dbReference>
<feature type="coiled-coil region" evidence="1">
    <location>
        <begin position="815"/>
        <end position="842"/>
    </location>
</feature>
<comment type="caution">
    <text evidence="4">The sequence shown here is derived from an EMBL/GenBank/DDBJ whole genome shotgun (WGS) entry which is preliminary data.</text>
</comment>
<evidence type="ECO:0000256" key="1">
    <source>
        <dbReference type="SAM" id="Coils"/>
    </source>
</evidence>
<proteinExistence type="predicted"/>
<reference evidence="4" key="1">
    <citation type="submission" date="2019-07" db="EMBL/GenBank/DDBJ databases">
        <authorList>
            <person name="Dittberner H."/>
        </authorList>
    </citation>
    <scope>NUCLEOTIDE SEQUENCE [LARGE SCALE GENOMIC DNA]</scope>
</reference>
<sequence length="2011" mass="229872">MSRLTKWKLEKAKVKVVFRLQFHATHVPQAGWDKLFISFIPADSVKATSKTTKALVRNGTCKWGDPIYETTRLLQDTRTRQYDEKLYKIVVAMGTSRSSILGEAMINLAEYADALKPFAVVLPLQGCDSGAILHVTIQLLTSKTGFREFEQQRELRERGPSATPDQYSPDESSRCRTSPSDETLNHVDKTNIKGSFKEKFRDDPLVEEAVGPNDHDTALGFDVSSNTSESLNAERHDLSSTNEIDSLKSVVSGDLSGLAQSPQKEKDGHEWHHGWGSEYLGKNSDLGNATEENIKLKGLLEDMESSINEIKMEVSSLQCHADDIGSKAQDFSQILISEIGSGDQLVREVSVLKSECSKLKDEMERLRNVKTHVLYNSKDQDNVSHDLQRRWLQGLSAVEDNMREIQNKVCYGYHDRDLRLFLSDFESLLGVLLDFKRQIGQPISHLSTVPSERIITADKKERGVSKAEKFVSVSELDTDIYQPELDPLQYLGMSDLTSCEPNSADSGNAMRDKILELVRGLDESKAERDSLTKKMDQMECYYESLVQELEETQRQLLVELQNLRTEHSTCLYSISGAKAELETLRQAMNEQTLIFSEEKKTLDSLNKELDKRAMAAEAALKRARLNYSIAVNHLQKDLELLSSQVVSMFETNENLIKQAFPDPSQSLSECIESTDGSKPEKQDTRDVKLAQFQKEKKGMKERPLKGDILLEDLNRSLQVQEGLYQKVEEELYEMHSRNLYLEVYSSILQETFLEASFDIKIMKAKIDELGWQLELSTEAKEMLKQRLDIALDDVCSLNEEKTTCIAKWNAVALQNQSLEANLQNITHENLFLLKKIDELEAVVLESKNWKTNYETCICEKKELAELMDKEVLEKIHLQTRFATVQADFDALRGKFDDLATANGNLQENVSSLKDKLMNTLGYYNEKLISLPLWEGGVDLNLESHDLAEQLDKFLCKICEKSFVLKTENKDLMLEKSKTEYYLKAAKSDITELKQKHENDVQCLVIKLEASTALLQKLQLETESIMDKMKVIAEAEQNYESCHMDFLSRLDYFENELHLLVAKNEALGQEISELSSVTVEHGRTKLLVEVLAEEKKGLLVSLLDKSQEILGLVRELENLRTTHDLELRLERSSRQELEMKMEDLTSELIAKNSKLLSFDEQSSELIRLKQMVSNLELEKRTHTHLLSTYETSVRSLNRDSSYISNLESQLLEMMEFSVAADVQIVYTRTEWEAYAEEHHKEHFEVLTALNDSRNIGAQSMDDNIKLLTDIDSLKSDLKVETSLRNKLDSRIEELASEIDEKHLLLENFDLQKSQVKLLEKMVAELESEKSVQSSEYVRNAHQESSFIEELFQYLIAADVEVIFTKIQSETCINDLAEQLRCCSKSHLEFQKKHTDVESALNHCLVNERRYMEENNQLLIRLGDLKSELESSMAKSRALAGRNDEMSVELEGYATRHENAERSYTKRSLRAHEVEQLKSLLIGQEEEIENLTVLKAEAEITVEVLKDKLTEVCGKGASELETLKNRCGDLTQKLSEQILKTEEFKTLSIHLKELKDNAEAECTRAREKADYPAPLTPQQESLRIIFIKEQYETKVQELQHQLTMSKKHGEEILMKLQDAIDEIEARKKAESSNLKRTKELGDKILELEADLQSVIYDRREKTTAYDMMKAELDCSLLSLECCKEEKQKLEAFLQECKEERLKMSKELESMRELVQRCSSHKNIQMVKHDMSMEDGVSEELADKNIVAVSSGDLVNHEPMVWTNSPRPKIQVTVGWISIYVEVISSSSWCLDLMGAIQSSGVNENGDQTMVLDKSEESLALINDNFRAETLRSSLDHLNSELERMKNENLVQPQDENDSDTRFPGLEQELIQLRQAKEELQSIFPLSHENFSCGNALERVLALEIELAEALRGKKKSTLQFQSSFLKQHTDDEAIFQSFRDINDLIEEMLETKGRYSSVETELKEMHDRYSQLSLKFAEVEGERQKLMMTLKNVRASKKAMLINRSSSATLGEH</sequence>
<organism evidence="4 5">
    <name type="scientific">Arabis nemorensis</name>
    <dbReference type="NCBI Taxonomy" id="586526"/>
    <lineage>
        <taxon>Eukaryota</taxon>
        <taxon>Viridiplantae</taxon>
        <taxon>Streptophyta</taxon>
        <taxon>Embryophyta</taxon>
        <taxon>Tracheophyta</taxon>
        <taxon>Spermatophyta</taxon>
        <taxon>Magnoliopsida</taxon>
        <taxon>eudicotyledons</taxon>
        <taxon>Gunneridae</taxon>
        <taxon>Pentapetalae</taxon>
        <taxon>rosids</taxon>
        <taxon>malvids</taxon>
        <taxon>Brassicales</taxon>
        <taxon>Brassicaceae</taxon>
        <taxon>Arabideae</taxon>
        <taxon>Arabis</taxon>
    </lineage>
</organism>
<feature type="compositionally biased region" description="Basic and acidic residues" evidence="2">
    <location>
        <begin position="675"/>
        <end position="685"/>
    </location>
</feature>
<dbReference type="Proteomes" id="UP000489600">
    <property type="component" value="Unassembled WGS sequence"/>
</dbReference>
<keyword evidence="1" id="KW-0175">Coiled coil</keyword>
<evidence type="ECO:0000256" key="2">
    <source>
        <dbReference type="SAM" id="MobiDB-lite"/>
    </source>
</evidence>
<evidence type="ECO:0000313" key="5">
    <source>
        <dbReference type="Proteomes" id="UP000489600"/>
    </source>
</evidence>
<keyword evidence="5" id="KW-1185">Reference proteome</keyword>
<dbReference type="InterPro" id="IPR019448">
    <property type="entry name" value="NT-C2"/>
</dbReference>
<feature type="coiled-coil region" evidence="1">
    <location>
        <begin position="1677"/>
        <end position="1711"/>
    </location>
</feature>